<protein>
    <recommendedName>
        <fullName evidence="4">Lipoprotein</fullName>
    </recommendedName>
</protein>
<dbReference type="PROSITE" id="PS51257">
    <property type="entry name" value="PROKAR_LIPOPROTEIN"/>
    <property type="match status" value="1"/>
</dbReference>
<dbReference type="EMBL" id="JAJUBB010000002">
    <property type="protein sequence ID" value="MDD1780277.1"/>
    <property type="molecule type" value="Genomic_DNA"/>
</dbReference>
<name>A0ABT5QH42_9GAMM</name>
<keyword evidence="3" id="KW-1185">Reference proteome</keyword>
<feature type="signal peptide" evidence="1">
    <location>
        <begin position="1"/>
        <end position="19"/>
    </location>
</feature>
<evidence type="ECO:0000256" key="1">
    <source>
        <dbReference type="SAM" id="SignalP"/>
    </source>
</evidence>
<proteinExistence type="predicted"/>
<dbReference type="RefSeq" id="WP_274140295.1">
    <property type="nucleotide sequence ID" value="NZ_JAJUBB010000002.1"/>
</dbReference>
<gene>
    <name evidence="2" type="ORF">LRP49_03595</name>
</gene>
<keyword evidence="1" id="KW-0732">Signal</keyword>
<dbReference type="Proteomes" id="UP001149821">
    <property type="component" value="Unassembled WGS sequence"/>
</dbReference>
<evidence type="ECO:0000313" key="3">
    <source>
        <dbReference type="Proteomes" id="UP001149821"/>
    </source>
</evidence>
<sequence length="204" mass="23038">MNIRRFSILLFLSTLVACASTTSGKIENNQYHTFDSAIHFTPPQLAGLKRTDGIEASQLPGGYIGWVDFSGNIKGSVQFSTEWENISYAPVQSNERFYKRANKFLSWYLVNDYKKRFAVPFTYGTPKVEELVINEKPALRATLQGTIGPNTPTVAVITLIGLNDFFVNSQVIFEADSHTLDDVESHKMWKAYWDLVRSVETQAL</sequence>
<evidence type="ECO:0008006" key="4">
    <source>
        <dbReference type="Google" id="ProtNLM"/>
    </source>
</evidence>
<evidence type="ECO:0000313" key="2">
    <source>
        <dbReference type="EMBL" id="MDD1780277.1"/>
    </source>
</evidence>
<organism evidence="2 3">
    <name type="scientific">Enterovibrio qingdaonensis</name>
    <dbReference type="NCBI Taxonomy" id="2899818"/>
    <lineage>
        <taxon>Bacteria</taxon>
        <taxon>Pseudomonadati</taxon>
        <taxon>Pseudomonadota</taxon>
        <taxon>Gammaproteobacteria</taxon>
        <taxon>Vibrionales</taxon>
        <taxon>Vibrionaceae</taxon>
        <taxon>Enterovibrio</taxon>
    </lineage>
</organism>
<comment type="caution">
    <text evidence="2">The sequence shown here is derived from an EMBL/GenBank/DDBJ whole genome shotgun (WGS) entry which is preliminary data.</text>
</comment>
<accession>A0ABT5QH42</accession>
<feature type="chain" id="PRO_5047255874" description="Lipoprotein" evidence="1">
    <location>
        <begin position="20"/>
        <end position="204"/>
    </location>
</feature>
<reference evidence="2" key="1">
    <citation type="submission" date="2021-12" db="EMBL/GenBank/DDBJ databases">
        <title>Enterovibrio ZSDZ35 sp. nov. and Enterovibrio ZSDZ42 sp. nov., isolated from coastal seawater in Qingdao.</title>
        <authorList>
            <person name="Zhang P."/>
        </authorList>
    </citation>
    <scope>NUCLEOTIDE SEQUENCE</scope>
    <source>
        <strain evidence="2">ZSDZ35</strain>
    </source>
</reference>